<dbReference type="EMBL" id="VFNV01000001">
    <property type="protein sequence ID" value="TQK75424.1"/>
    <property type="molecule type" value="Genomic_DNA"/>
</dbReference>
<evidence type="ECO:0000256" key="1">
    <source>
        <dbReference type="ARBA" id="ARBA00006525"/>
    </source>
</evidence>
<feature type="domain" description="Smf/DprA SLOG" evidence="2">
    <location>
        <begin position="94"/>
        <end position="307"/>
    </location>
</feature>
<dbReference type="OrthoDB" id="9785707at2"/>
<sequence>MNKLVQVEGERQARMAWSCVVEPAETAAIAFVETMGAVDAWSWLDEQGGRLSDGRTSEVPKRLRKSVLRWHAAASHVTASSLEGRLARCGEVRVVIPGDADWPVILDDLQGTRPLALWVRGNGNLAELFARGASVVGARAASAYGIAATTEIVCGLAARGHAIISGGAYGIDAAAHRAALSVGGGTVAFMPGGVDVDYPAAHGALFRRICEQGGLVMAEMGPSARPWKSRFLHRNRLIAAAGRAAVVIEAGIRSGAMSTARQSALLSRPVGAVPGPITSRVSQGCHELMRTGVATCVYDADHVVEMIASLTAQWDEGRAATQGTLAIGAYRGRPRWLESAARGVAACVESSAHGARVGDVIAATGLAANTVMTALGELEAAGLVAWDKGMWVSTRQ</sequence>
<dbReference type="InterPro" id="IPR057666">
    <property type="entry name" value="DrpA_SLOG"/>
</dbReference>
<dbReference type="GO" id="GO:0009294">
    <property type="term" value="P:DNA-mediated transformation"/>
    <property type="evidence" value="ECO:0007669"/>
    <property type="project" value="InterPro"/>
</dbReference>
<proteinExistence type="inferred from homology"/>
<accession>A0A542SLB0</accession>
<comment type="similarity">
    <text evidence="1">Belongs to the DprA/Smf family.</text>
</comment>
<gene>
    <name evidence="3" type="ORF">FB389_0050</name>
</gene>
<dbReference type="InterPro" id="IPR003488">
    <property type="entry name" value="DprA"/>
</dbReference>
<dbReference type="Proteomes" id="UP000316181">
    <property type="component" value="Unassembled WGS sequence"/>
</dbReference>
<dbReference type="Gene3D" id="3.40.50.450">
    <property type="match status" value="1"/>
</dbReference>
<dbReference type="NCBIfam" id="TIGR00732">
    <property type="entry name" value="dprA"/>
    <property type="match status" value="1"/>
</dbReference>
<evidence type="ECO:0000313" key="3">
    <source>
        <dbReference type="EMBL" id="TQK75424.1"/>
    </source>
</evidence>
<dbReference type="PANTHER" id="PTHR43022">
    <property type="entry name" value="PROTEIN SMF"/>
    <property type="match status" value="1"/>
</dbReference>
<evidence type="ECO:0000313" key="4">
    <source>
        <dbReference type="Proteomes" id="UP000316181"/>
    </source>
</evidence>
<dbReference type="Pfam" id="PF02481">
    <property type="entry name" value="DNA_processg_A"/>
    <property type="match status" value="1"/>
</dbReference>
<dbReference type="RefSeq" id="WP_142110836.1">
    <property type="nucleotide sequence ID" value="NZ_BAAATB010000005.1"/>
</dbReference>
<protein>
    <submittedName>
        <fullName evidence="3">DNA protecting protein DprA</fullName>
    </submittedName>
</protein>
<organism evidence="3 4">
    <name type="scientific">Rarobacter incanus</name>
    <dbReference type="NCBI Taxonomy" id="153494"/>
    <lineage>
        <taxon>Bacteria</taxon>
        <taxon>Bacillati</taxon>
        <taxon>Actinomycetota</taxon>
        <taxon>Actinomycetes</taxon>
        <taxon>Micrococcales</taxon>
        <taxon>Rarobacteraceae</taxon>
        <taxon>Rarobacter</taxon>
    </lineage>
</organism>
<evidence type="ECO:0000259" key="2">
    <source>
        <dbReference type="Pfam" id="PF02481"/>
    </source>
</evidence>
<reference evidence="3 4" key="1">
    <citation type="submission" date="2019-06" db="EMBL/GenBank/DDBJ databases">
        <title>Sequencing the genomes of 1000 actinobacteria strains.</title>
        <authorList>
            <person name="Klenk H.-P."/>
        </authorList>
    </citation>
    <scope>NUCLEOTIDE SEQUENCE [LARGE SCALE GENOMIC DNA]</scope>
    <source>
        <strain evidence="3 4">DSM 10596</strain>
    </source>
</reference>
<comment type="caution">
    <text evidence="3">The sequence shown here is derived from an EMBL/GenBank/DDBJ whole genome shotgun (WGS) entry which is preliminary data.</text>
</comment>
<dbReference type="AlphaFoldDB" id="A0A542SLB0"/>
<keyword evidence="4" id="KW-1185">Reference proteome</keyword>
<dbReference type="PANTHER" id="PTHR43022:SF1">
    <property type="entry name" value="PROTEIN SMF"/>
    <property type="match status" value="1"/>
</dbReference>
<dbReference type="SUPFAM" id="SSF102405">
    <property type="entry name" value="MCP/YpsA-like"/>
    <property type="match status" value="1"/>
</dbReference>
<name>A0A542SLB0_9MICO</name>